<feature type="region of interest" description="Disordered" evidence="1">
    <location>
        <begin position="306"/>
        <end position="331"/>
    </location>
</feature>
<protein>
    <recommendedName>
        <fullName evidence="4">PE-PGRS family protein</fullName>
    </recommendedName>
</protein>
<keyword evidence="3" id="KW-1185">Reference proteome</keyword>
<sequence length="533" mass="60016">MDRRVNDRQLEVLRWIADGCPDGRWPEDDFSYKTSAAALKARGLVTVKGHARTWSAAVTEAGTHYIEHGTFPPGALPRHPVTSAVRVRAAEPAELDLDDGASEILRQAKTLIEQLQESGRITVADPEESTRAHYRRVLHACRVHHLIPMGHQLRFTGRSSGDIVVMLSAGSPAETSDWDRIRTTTRKITTNLEALRTALETTSILDPISEGLRPRAIELLLDLAERLRVHGVRLGANLKLKTPKLFIQVDARRSTFTLTEILDEVPHVPTAAEQRELRRAPWKQVPRSDQVPSGRLHLRVERDGSYMTEPDRNGYSGYRRNGDEWSDEKRKPLERQVPEIARAIKKGVVDDDDAREREKQRLTEAHEAHEREQAARRRAWEDLRSRAREKAILELREATFVRMFEAWQGAQELRTFAEQLKAAATSQGLLESRPRLREWLEWARARADGMDPVTNLEHLDDSVFNAEPSGDDLRPHMEGWDPSAPPQGLQRQLRQARAATRRHATTAAVAPGHAGQTQLVAAVAARAGFDNAG</sequence>
<feature type="region of interest" description="Disordered" evidence="1">
    <location>
        <begin position="350"/>
        <end position="378"/>
    </location>
</feature>
<evidence type="ECO:0000313" key="3">
    <source>
        <dbReference type="Proteomes" id="UP001500635"/>
    </source>
</evidence>
<evidence type="ECO:0000313" key="2">
    <source>
        <dbReference type="EMBL" id="GAA4402237.1"/>
    </source>
</evidence>
<reference evidence="3" key="1">
    <citation type="journal article" date="2019" name="Int. J. Syst. Evol. Microbiol.">
        <title>The Global Catalogue of Microorganisms (GCM) 10K type strain sequencing project: providing services to taxonomists for standard genome sequencing and annotation.</title>
        <authorList>
            <consortium name="The Broad Institute Genomics Platform"/>
            <consortium name="The Broad Institute Genome Sequencing Center for Infectious Disease"/>
            <person name="Wu L."/>
            <person name="Ma J."/>
        </authorList>
    </citation>
    <scope>NUCLEOTIDE SEQUENCE [LARGE SCALE GENOMIC DNA]</scope>
    <source>
        <strain evidence="3">JCM 17688</strain>
    </source>
</reference>
<accession>A0ABP8K8W6</accession>
<comment type="caution">
    <text evidence="2">The sequence shown here is derived from an EMBL/GenBank/DDBJ whole genome shotgun (WGS) entry which is preliminary data.</text>
</comment>
<name>A0ABP8K8W6_9ACTN</name>
<gene>
    <name evidence="2" type="ORF">GCM10023147_42600</name>
</gene>
<dbReference type="Proteomes" id="UP001500635">
    <property type="component" value="Unassembled WGS sequence"/>
</dbReference>
<evidence type="ECO:0008006" key="4">
    <source>
        <dbReference type="Google" id="ProtNLM"/>
    </source>
</evidence>
<dbReference type="EMBL" id="BAABFR010000095">
    <property type="protein sequence ID" value="GAA4402237.1"/>
    <property type="molecule type" value="Genomic_DNA"/>
</dbReference>
<organism evidence="2 3">
    <name type="scientific">Tsukamurella soli</name>
    <dbReference type="NCBI Taxonomy" id="644556"/>
    <lineage>
        <taxon>Bacteria</taxon>
        <taxon>Bacillati</taxon>
        <taxon>Actinomycetota</taxon>
        <taxon>Actinomycetes</taxon>
        <taxon>Mycobacteriales</taxon>
        <taxon>Tsukamurellaceae</taxon>
        <taxon>Tsukamurella</taxon>
    </lineage>
</organism>
<feature type="compositionally biased region" description="Basic and acidic residues" evidence="1">
    <location>
        <begin position="320"/>
        <end position="331"/>
    </location>
</feature>
<proteinExistence type="predicted"/>
<evidence type="ECO:0000256" key="1">
    <source>
        <dbReference type="SAM" id="MobiDB-lite"/>
    </source>
</evidence>
<feature type="compositionally biased region" description="Basic and acidic residues" evidence="1">
    <location>
        <begin position="354"/>
        <end position="378"/>
    </location>
</feature>